<protein>
    <submittedName>
        <fullName evidence="5">CA174 protein</fullName>
    </submittedName>
</protein>
<keyword evidence="3" id="KW-0539">Nucleus</keyword>
<comment type="caution">
    <text evidence="5">The sequence shown here is derived from an EMBL/GenBank/DDBJ whole genome shotgun (WGS) entry which is preliminary data.</text>
</comment>
<evidence type="ECO:0000313" key="5">
    <source>
        <dbReference type="EMBL" id="NXX44089.1"/>
    </source>
</evidence>
<evidence type="ECO:0000256" key="4">
    <source>
        <dbReference type="SAM" id="MobiDB-lite"/>
    </source>
</evidence>
<organism evidence="5 6">
    <name type="scientific">Tricholaema leucomelas</name>
    <name type="common">pied barbet</name>
    <dbReference type="NCBI Taxonomy" id="240729"/>
    <lineage>
        <taxon>Eukaryota</taxon>
        <taxon>Metazoa</taxon>
        <taxon>Chordata</taxon>
        <taxon>Craniata</taxon>
        <taxon>Vertebrata</taxon>
        <taxon>Euteleostomi</taxon>
        <taxon>Archelosauria</taxon>
        <taxon>Archosauria</taxon>
        <taxon>Dinosauria</taxon>
        <taxon>Saurischia</taxon>
        <taxon>Theropoda</taxon>
        <taxon>Coelurosauria</taxon>
        <taxon>Aves</taxon>
        <taxon>Neognathae</taxon>
        <taxon>Neoaves</taxon>
        <taxon>Telluraves</taxon>
        <taxon>Coraciimorphae</taxon>
        <taxon>Piciformes</taxon>
        <taxon>Lybiidae</taxon>
        <taxon>Tricholaema lacrymosa</taxon>
    </lineage>
</organism>
<name>A0A852J6J9_9PICI</name>
<evidence type="ECO:0000256" key="3">
    <source>
        <dbReference type="ARBA" id="ARBA00023242"/>
    </source>
</evidence>
<feature type="compositionally biased region" description="Basic residues" evidence="4">
    <location>
        <begin position="1"/>
        <end position="14"/>
    </location>
</feature>
<dbReference type="Pfam" id="PF15772">
    <property type="entry name" value="UPF0688"/>
    <property type="match status" value="1"/>
</dbReference>
<comment type="subcellular location">
    <subcellularLocation>
        <location evidence="1">Nucleus</location>
    </subcellularLocation>
</comment>
<gene>
    <name evidence="5" type="primary">Ca174</name>
    <name evidence="5" type="ORF">TRILEU_R02564</name>
</gene>
<dbReference type="OrthoDB" id="8730115at2759"/>
<feature type="non-terminal residue" evidence="5">
    <location>
        <position position="209"/>
    </location>
</feature>
<evidence type="ECO:0000313" key="6">
    <source>
        <dbReference type="Proteomes" id="UP000627253"/>
    </source>
</evidence>
<reference evidence="5" key="1">
    <citation type="submission" date="2020-02" db="EMBL/GenBank/DDBJ databases">
        <title>Bird 10,000 Genomes (B10K) Project - Family phase.</title>
        <authorList>
            <person name="Zhang G."/>
        </authorList>
    </citation>
    <scope>NUCLEOTIDE SEQUENCE</scope>
    <source>
        <strain evidence="5">B10K-DU-002-37</strain>
        <tissue evidence="5">Muscle</tissue>
    </source>
</reference>
<feature type="compositionally biased region" description="Basic and acidic residues" evidence="4">
    <location>
        <begin position="80"/>
        <end position="90"/>
    </location>
</feature>
<sequence length="209" mass="23116">CSSRRAAGKRPPKRLKSERPAPVKAELEGPTGGGESLASLEDALKPSVGDQRSGGDCSLMRSEEDCTLIQQEEVESIAEPNKDNQQKEQDVPPEPHAVKSGSALPQLGTDEHLHIYSEEERSCQSLLSDESSVVDADVPRKLMELDRSALLNEDSNQPMPVARFFGDLELLRDLPAAALPSTMMSRREFRKLHIIAKEEEEEEEEEDVV</sequence>
<dbReference type="PANTHER" id="PTHR28491">
    <property type="entry name" value="UPF0688 PROTEIN C1ORF174"/>
    <property type="match status" value="1"/>
</dbReference>
<evidence type="ECO:0000256" key="1">
    <source>
        <dbReference type="ARBA" id="ARBA00004123"/>
    </source>
</evidence>
<feature type="non-terminal residue" evidence="5">
    <location>
        <position position="1"/>
    </location>
</feature>
<accession>A0A852J6J9</accession>
<dbReference type="GO" id="GO:0005634">
    <property type="term" value="C:nucleus"/>
    <property type="evidence" value="ECO:0007669"/>
    <property type="project" value="UniProtKB-SubCell"/>
</dbReference>
<comment type="similarity">
    <text evidence="2">Belongs to the UPF0688 family.</text>
</comment>
<feature type="compositionally biased region" description="Basic and acidic residues" evidence="4">
    <location>
        <begin position="15"/>
        <end position="27"/>
    </location>
</feature>
<dbReference type="AlphaFoldDB" id="A0A852J6J9"/>
<dbReference type="PANTHER" id="PTHR28491:SF1">
    <property type="entry name" value="UPF0688 PROTEIN C1ORF174"/>
    <property type="match status" value="1"/>
</dbReference>
<feature type="region of interest" description="Disordered" evidence="4">
    <location>
        <begin position="1"/>
        <end position="116"/>
    </location>
</feature>
<dbReference type="Proteomes" id="UP000627253">
    <property type="component" value="Unassembled WGS sequence"/>
</dbReference>
<dbReference type="EMBL" id="WAAF01009552">
    <property type="protein sequence ID" value="NXX44089.1"/>
    <property type="molecule type" value="Genomic_DNA"/>
</dbReference>
<proteinExistence type="inferred from homology"/>
<evidence type="ECO:0000256" key="2">
    <source>
        <dbReference type="ARBA" id="ARBA00006634"/>
    </source>
</evidence>
<keyword evidence="6" id="KW-1185">Reference proteome</keyword>
<dbReference type="InterPro" id="IPR031530">
    <property type="entry name" value="UPF0688"/>
</dbReference>